<dbReference type="PATRIC" id="fig|1398.22.peg.608"/>
<accession>A0A133L0E4</accession>
<reference evidence="2" key="1">
    <citation type="submission" date="2016-01" db="EMBL/GenBank/DDBJ databases">
        <authorList>
            <person name="Mitreva M."/>
            <person name="Pepin K.H."/>
            <person name="Mihindukulasuriya K.A."/>
            <person name="Fulton R."/>
            <person name="Fronick C."/>
            <person name="O'Laughlin M."/>
            <person name="Miner T."/>
            <person name="Herter B."/>
            <person name="Rosa B.A."/>
            <person name="Cordes M."/>
            <person name="Tomlinson C."/>
            <person name="Wollam A."/>
            <person name="Palsikar V.B."/>
            <person name="Mardis E.R."/>
            <person name="Wilson R.K."/>
        </authorList>
    </citation>
    <scope>NUCLEOTIDE SEQUENCE [LARGE SCALE GENOMIC DNA]</scope>
    <source>
        <strain evidence="2">GED7749B</strain>
    </source>
</reference>
<gene>
    <name evidence="1" type="ORF">HMPREF3213_00611</name>
</gene>
<dbReference type="Proteomes" id="UP000070376">
    <property type="component" value="Unassembled WGS sequence"/>
</dbReference>
<dbReference type="AlphaFoldDB" id="A0A133L0E4"/>
<organism evidence="1 2">
    <name type="scientific">Heyndrickxia coagulans</name>
    <name type="common">Weizmannia coagulans</name>
    <dbReference type="NCBI Taxonomy" id="1398"/>
    <lineage>
        <taxon>Bacteria</taxon>
        <taxon>Bacillati</taxon>
        <taxon>Bacillota</taxon>
        <taxon>Bacilli</taxon>
        <taxon>Bacillales</taxon>
        <taxon>Bacillaceae</taxon>
        <taxon>Heyndrickxia</taxon>
    </lineage>
</organism>
<protein>
    <submittedName>
        <fullName evidence="1">Uncharacterized protein</fullName>
    </submittedName>
</protein>
<evidence type="ECO:0000313" key="1">
    <source>
        <dbReference type="EMBL" id="KWZ85092.1"/>
    </source>
</evidence>
<evidence type="ECO:0000313" key="2">
    <source>
        <dbReference type="Proteomes" id="UP000070376"/>
    </source>
</evidence>
<dbReference type="EMBL" id="LRPN01000021">
    <property type="protein sequence ID" value="KWZ85092.1"/>
    <property type="molecule type" value="Genomic_DNA"/>
</dbReference>
<name>A0A133L0E4_HEYCO</name>
<comment type="caution">
    <text evidence="1">The sequence shown here is derived from an EMBL/GenBank/DDBJ whole genome shotgun (WGS) entry which is preliminary data.</text>
</comment>
<proteinExistence type="predicted"/>
<sequence>MLRKQSEFSPLLNVERLYVKEAAPIFVFPSHRTLLCEAQSPFYQK</sequence>